<sequence>MKRTLAAVGAAVLVAGGITAGIAATASAKPSVPTRSAAIARADHSLAAHHAAIHASTADAFAVRRVVTDPTGATHVRYTRTYHGLPVYGGDFVVHNAPGGSYAGVDVAQHATIDVSTTAKIKAAAAARTARADHDGKVTSVSDPDLVVDATRSRPELAYDVVVRGFQADKQTPSREHVLVDANTGRTIRSWEEVETVTGTGHGLYVGTVDIDTTQSGSGYQLQDPAHGNGYTCDMHGSESGSCSIFTDSDNDWGNGSNSDRASAAVDAHFGAAKTFDFYKQTYGRNGIFGDGQGVPSKVHYGNGYVNAFWDGSSMTYGDGQNNQYPLIALDVAGHEMSHGVSQALADLGYSGDVGGINEANSDIFGTMVEFYANSPGDPGDYTIGEMISGNFGGRPLRYMYHPSLDGSSFDCWSSAVPQSDPHYSSGVGNHLFFLLAEGSGNTSYGNSPTCNNSTVTGIGRDKAANIWYHALDAYMVSTETYAQARQDTLKAATDLYGQCSAEYQATQSAWSAVSVTGNDQPCGGTPTASPTDTSSPTPPPGQGCGGVPAWDASTGYEPDDEVSYDGSLWKATWWSTGAAPGEAGSWAVWEKVGDC</sequence>
<dbReference type="Pfam" id="PF01447">
    <property type="entry name" value="Peptidase_M4"/>
    <property type="match status" value="1"/>
</dbReference>
<dbReference type="CDD" id="cd12215">
    <property type="entry name" value="ChiC_BD"/>
    <property type="match status" value="1"/>
</dbReference>
<dbReference type="RefSeq" id="WP_203963909.1">
    <property type="nucleotide sequence ID" value="NZ_AP023355.1"/>
</dbReference>
<evidence type="ECO:0000313" key="12">
    <source>
        <dbReference type="EMBL" id="BCJ37748.1"/>
    </source>
</evidence>
<keyword evidence="5 9" id="KW-0378">Hydrolase</keyword>
<evidence type="ECO:0000256" key="10">
    <source>
        <dbReference type="SAM" id="MobiDB-lite"/>
    </source>
</evidence>
<evidence type="ECO:0000256" key="9">
    <source>
        <dbReference type="RuleBase" id="RU366073"/>
    </source>
</evidence>
<dbReference type="InterPro" id="IPR023612">
    <property type="entry name" value="Peptidase_M4"/>
</dbReference>
<dbReference type="InterPro" id="IPR011096">
    <property type="entry name" value="FTP_domain"/>
</dbReference>
<dbReference type="CDD" id="cd09597">
    <property type="entry name" value="M4_TLP"/>
    <property type="match status" value="1"/>
</dbReference>
<dbReference type="PANTHER" id="PTHR33794:SF1">
    <property type="entry name" value="BACILLOLYSIN"/>
    <property type="match status" value="1"/>
</dbReference>
<comment type="function">
    <text evidence="9">Extracellular zinc metalloprotease.</text>
</comment>
<dbReference type="AlphaFoldDB" id="A0A7R7I080"/>
<dbReference type="InterPro" id="IPR001570">
    <property type="entry name" value="Peptidase_M4_C_domain"/>
</dbReference>
<keyword evidence="6 9" id="KW-0862">Zinc</keyword>
<evidence type="ECO:0000256" key="8">
    <source>
        <dbReference type="PIRSR" id="PIRSR623612-1"/>
    </source>
</evidence>
<dbReference type="PANTHER" id="PTHR33794">
    <property type="entry name" value="BACILLOLYSIN"/>
    <property type="match status" value="1"/>
</dbReference>
<evidence type="ECO:0000259" key="11">
    <source>
        <dbReference type="SMART" id="SM00495"/>
    </source>
</evidence>
<feature type="chain" id="PRO_5039758264" description="Neutral metalloproteinase" evidence="9">
    <location>
        <begin position="21"/>
        <end position="596"/>
    </location>
</feature>
<dbReference type="SUPFAM" id="SSF51055">
    <property type="entry name" value="Carbohydrate binding domain"/>
    <property type="match status" value="1"/>
</dbReference>
<evidence type="ECO:0000256" key="4">
    <source>
        <dbReference type="ARBA" id="ARBA00022729"/>
    </source>
</evidence>
<feature type="active site" evidence="8">
    <location>
        <position position="336"/>
    </location>
</feature>
<dbReference type="InterPro" id="IPR027268">
    <property type="entry name" value="Peptidase_M4/M1_CTD_sf"/>
</dbReference>
<keyword evidence="3" id="KW-0479">Metal-binding</keyword>
<reference evidence="12 13" key="1">
    <citation type="submission" date="2020-08" db="EMBL/GenBank/DDBJ databases">
        <title>Whole genome shotgun sequence of Actinocatenispora thailandica NBRC 105041.</title>
        <authorList>
            <person name="Komaki H."/>
            <person name="Tamura T."/>
        </authorList>
    </citation>
    <scope>NUCLEOTIDE SEQUENCE [LARGE SCALE GENOMIC DNA]</scope>
    <source>
        <strain evidence="12 13">NBRC 105041</strain>
    </source>
</reference>
<keyword evidence="9" id="KW-0964">Secreted</keyword>
<evidence type="ECO:0000313" key="13">
    <source>
        <dbReference type="Proteomes" id="UP000611640"/>
    </source>
</evidence>
<dbReference type="SMART" id="SM00495">
    <property type="entry name" value="ChtBD3"/>
    <property type="match status" value="1"/>
</dbReference>
<dbReference type="Pfam" id="PF07504">
    <property type="entry name" value="FTP"/>
    <property type="match status" value="1"/>
</dbReference>
<dbReference type="InterPro" id="IPR050728">
    <property type="entry name" value="Zinc_Metalloprotease_M4"/>
</dbReference>
<dbReference type="Gene3D" id="2.10.10.20">
    <property type="entry name" value="Carbohydrate-binding module superfamily 5/12"/>
    <property type="match status" value="1"/>
</dbReference>
<dbReference type="GO" id="GO:0005975">
    <property type="term" value="P:carbohydrate metabolic process"/>
    <property type="evidence" value="ECO:0007669"/>
    <property type="project" value="InterPro"/>
</dbReference>
<dbReference type="EMBL" id="AP023355">
    <property type="protein sequence ID" value="BCJ37748.1"/>
    <property type="molecule type" value="Genomic_DNA"/>
</dbReference>
<comment type="similarity">
    <text evidence="1 9">Belongs to the peptidase M4 family.</text>
</comment>
<dbReference type="Pfam" id="PF02868">
    <property type="entry name" value="Peptidase_M4_C"/>
    <property type="match status" value="1"/>
</dbReference>
<evidence type="ECO:0000256" key="1">
    <source>
        <dbReference type="ARBA" id="ARBA00009388"/>
    </source>
</evidence>
<keyword evidence="2 9" id="KW-0645">Protease</keyword>
<dbReference type="InterPro" id="IPR003610">
    <property type="entry name" value="CBM5/12"/>
</dbReference>
<feature type="active site" description="Proton donor" evidence="8">
    <location>
        <position position="423"/>
    </location>
</feature>
<feature type="signal peptide" evidence="9">
    <location>
        <begin position="1"/>
        <end position="20"/>
    </location>
</feature>
<proteinExistence type="inferred from homology"/>
<accession>A0A7R7I080</accession>
<protein>
    <recommendedName>
        <fullName evidence="9">Neutral metalloproteinase</fullName>
        <ecNumber evidence="9">3.4.24.-</ecNumber>
    </recommendedName>
</protein>
<feature type="region of interest" description="Disordered" evidence="10">
    <location>
        <begin position="522"/>
        <end position="559"/>
    </location>
</feature>
<evidence type="ECO:0000256" key="6">
    <source>
        <dbReference type="ARBA" id="ARBA00022833"/>
    </source>
</evidence>
<dbReference type="InterPro" id="IPR036573">
    <property type="entry name" value="CBM_sf_5/12"/>
</dbReference>
<name>A0A7R7I080_9ACTN</name>
<gene>
    <name evidence="12" type="ORF">Athai_52510</name>
</gene>
<dbReference type="GO" id="GO:0030246">
    <property type="term" value="F:carbohydrate binding"/>
    <property type="evidence" value="ECO:0007669"/>
    <property type="project" value="InterPro"/>
</dbReference>
<evidence type="ECO:0000256" key="2">
    <source>
        <dbReference type="ARBA" id="ARBA00022670"/>
    </source>
</evidence>
<dbReference type="KEGG" id="atl:Athai_52510"/>
<comment type="cofactor">
    <cofactor evidence="9">
        <name>Zn(2+)</name>
        <dbReference type="ChEBI" id="CHEBI:29105"/>
    </cofactor>
</comment>
<dbReference type="Gene3D" id="3.10.170.10">
    <property type="match status" value="1"/>
</dbReference>
<dbReference type="GO" id="GO:0046872">
    <property type="term" value="F:metal ion binding"/>
    <property type="evidence" value="ECO:0007669"/>
    <property type="project" value="UniProtKB-UniRule"/>
</dbReference>
<dbReference type="Gene3D" id="3.10.450.490">
    <property type="match status" value="1"/>
</dbReference>
<dbReference type="PRINTS" id="PR00730">
    <property type="entry name" value="THERMOLYSIN"/>
</dbReference>
<evidence type="ECO:0000256" key="3">
    <source>
        <dbReference type="ARBA" id="ARBA00022723"/>
    </source>
</evidence>
<organism evidence="12 13">
    <name type="scientific">Actinocatenispora thailandica</name>
    <dbReference type="NCBI Taxonomy" id="227318"/>
    <lineage>
        <taxon>Bacteria</taxon>
        <taxon>Bacillati</taxon>
        <taxon>Actinomycetota</taxon>
        <taxon>Actinomycetes</taxon>
        <taxon>Micromonosporales</taxon>
        <taxon>Micromonosporaceae</taxon>
        <taxon>Actinocatenispora</taxon>
    </lineage>
</organism>
<feature type="compositionally biased region" description="Low complexity" evidence="10">
    <location>
        <begin position="524"/>
        <end position="536"/>
    </location>
</feature>
<keyword evidence="7 9" id="KW-0482">Metalloprotease</keyword>
<dbReference type="InterPro" id="IPR013856">
    <property type="entry name" value="Peptidase_M4_domain"/>
</dbReference>
<dbReference type="Proteomes" id="UP000611640">
    <property type="component" value="Chromosome"/>
</dbReference>
<keyword evidence="13" id="KW-1185">Reference proteome</keyword>
<comment type="subcellular location">
    <subcellularLocation>
        <location evidence="9">Secreted</location>
    </subcellularLocation>
</comment>
<dbReference type="Gene3D" id="1.10.390.10">
    <property type="entry name" value="Neutral Protease Domain 2"/>
    <property type="match status" value="1"/>
</dbReference>
<dbReference type="Gene3D" id="3.10.450.40">
    <property type="match status" value="1"/>
</dbReference>
<dbReference type="GO" id="GO:0006508">
    <property type="term" value="P:proteolysis"/>
    <property type="evidence" value="ECO:0007669"/>
    <property type="project" value="UniProtKB-KW"/>
</dbReference>
<dbReference type="SUPFAM" id="SSF55486">
    <property type="entry name" value="Metalloproteases ('zincins'), catalytic domain"/>
    <property type="match status" value="1"/>
</dbReference>
<dbReference type="GO" id="GO:0004553">
    <property type="term" value="F:hydrolase activity, hydrolyzing O-glycosyl compounds"/>
    <property type="evidence" value="ECO:0007669"/>
    <property type="project" value="InterPro"/>
</dbReference>
<dbReference type="GO" id="GO:0004222">
    <property type="term" value="F:metalloendopeptidase activity"/>
    <property type="evidence" value="ECO:0007669"/>
    <property type="project" value="UniProtKB-UniRule"/>
</dbReference>
<keyword evidence="4 9" id="KW-0732">Signal</keyword>
<evidence type="ECO:0000256" key="5">
    <source>
        <dbReference type="ARBA" id="ARBA00022801"/>
    </source>
</evidence>
<dbReference type="GO" id="GO:0005576">
    <property type="term" value="C:extracellular region"/>
    <property type="evidence" value="ECO:0007669"/>
    <property type="project" value="UniProtKB-SubCell"/>
</dbReference>
<evidence type="ECO:0000256" key="7">
    <source>
        <dbReference type="ARBA" id="ARBA00023049"/>
    </source>
</evidence>
<dbReference type="EC" id="3.4.24.-" evidence="9"/>
<feature type="domain" description="Chitin-binding type-3" evidence="11">
    <location>
        <begin position="548"/>
        <end position="593"/>
    </location>
</feature>